<gene>
    <name evidence="1" type="ORF">CGS49_04370</name>
</gene>
<proteinExistence type="predicted"/>
<name>A0ACC9D0K4_9FIRM</name>
<comment type="caution">
    <text evidence="1">The sequence shown here is derived from an EMBL/GenBank/DDBJ whole genome shotgun (WGS) entry which is preliminary data.</text>
</comment>
<accession>A0ACC9D0K4</accession>
<sequence length="290" mass="32841">MEQPLVSVIVPMYNAQNTIRRCVESICGQSYPNLEILLLNDGSKDGTLAVCRELAAADARIRLIDKPNSGASDTRNQGLALARGEYIQFADSDDYLLPGCTERLVSAARRHKAVLVLAPYRMMIPHGSGYDTREYSLLPAGVYTKADYLWWVIGQPASFYFTVVWNKLFRRDVIAAHGVRFPAMAFTEDQQFNAAYLHHTEGAFVSLAQPCYCYVQNPQSVCHTQVTLRAMLEHRKRMYGIYSQMCREMGLYEKYRTRLRGIYLSLFESTLPSGPVQKLADTVARTKSLR</sequence>
<keyword evidence="1" id="KW-0808">Transferase</keyword>
<keyword evidence="2" id="KW-1185">Reference proteome</keyword>
<protein>
    <submittedName>
        <fullName evidence="1">Glycosyl transferase family 2</fullName>
    </submittedName>
</protein>
<dbReference type="EMBL" id="NMTR01000012">
    <property type="protein sequence ID" value="PDX61640.1"/>
    <property type="molecule type" value="Genomic_DNA"/>
</dbReference>
<evidence type="ECO:0000313" key="1">
    <source>
        <dbReference type="EMBL" id="PDX61640.1"/>
    </source>
</evidence>
<dbReference type="Proteomes" id="UP000220959">
    <property type="component" value="Unassembled WGS sequence"/>
</dbReference>
<evidence type="ECO:0000313" key="2">
    <source>
        <dbReference type="Proteomes" id="UP000220959"/>
    </source>
</evidence>
<reference evidence="1 2" key="1">
    <citation type="journal article" date="2017" name="Front. Microbiol.">
        <title>New Insights into the Diversity of the Genus Faecalibacterium.</title>
        <authorList>
            <person name="Benevides L."/>
            <person name="Burman S."/>
            <person name="Martin R."/>
            <person name="Robert V."/>
            <person name="Thomas M."/>
            <person name="Miquel S."/>
            <person name="Chain F."/>
            <person name="Sokol H."/>
            <person name="Bermudez-Humaran L.G."/>
            <person name="Morrison M."/>
            <person name="Langella P."/>
            <person name="Azevedo V.A."/>
            <person name="Chatel J.M."/>
            <person name="Soares S."/>
        </authorList>
    </citation>
    <scope>NUCLEOTIDE SEQUENCE [LARGE SCALE GENOMIC DNA]</scope>
    <source>
        <strain evidence="2">CNCM I-4541</strain>
    </source>
</reference>
<organism evidence="1 2">
    <name type="scientific">Faecalibacterium langellae</name>
    <dbReference type="NCBI Taxonomy" id="3435293"/>
    <lineage>
        <taxon>Bacteria</taxon>
        <taxon>Bacillati</taxon>
        <taxon>Bacillota</taxon>
        <taxon>Clostridia</taxon>
        <taxon>Eubacteriales</taxon>
        <taxon>Oscillospiraceae</taxon>
        <taxon>Faecalibacterium</taxon>
    </lineage>
</organism>